<dbReference type="PANTHER" id="PTHR21595">
    <property type="entry name" value="PATRONIN"/>
    <property type="match status" value="1"/>
</dbReference>
<dbReference type="HOGENOM" id="CLU_628443_0_0_1"/>
<dbReference type="Gene3D" id="3.10.20.360">
    <property type="entry name" value="CKK domain"/>
    <property type="match status" value="1"/>
</dbReference>
<dbReference type="AlphaFoldDB" id="H2YGU2"/>
<dbReference type="InterPro" id="IPR038209">
    <property type="entry name" value="CKK_dom_sf"/>
</dbReference>
<dbReference type="SUPFAM" id="SSF50346">
    <property type="entry name" value="PRC-barrel domain"/>
    <property type="match status" value="1"/>
</dbReference>
<evidence type="ECO:0000313" key="5">
    <source>
        <dbReference type="Proteomes" id="UP000007875"/>
    </source>
</evidence>
<feature type="domain" description="CKK" evidence="3">
    <location>
        <begin position="309"/>
        <end position="436"/>
    </location>
</feature>
<dbReference type="SMART" id="SM01051">
    <property type="entry name" value="CAMSAP_CKK"/>
    <property type="match status" value="1"/>
</dbReference>
<keyword evidence="5" id="KW-1185">Reference proteome</keyword>
<evidence type="ECO:0000256" key="2">
    <source>
        <dbReference type="SAM" id="MobiDB-lite"/>
    </source>
</evidence>
<feature type="compositionally biased region" description="Basic and acidic residues" evidence="2">
    <location>
        <begin position="173"/>
        <end position="226"/>
    </location>
</feature>
<accession>H2YGU2</accession>
<dbReference type="eggNOG" id="KOG3654">
    <property type="taxonomic scope" value="Eukaryota"/>
</dbReference>
<reference evidence="4" key="2">
    <citation type="submission" date="2025-08" db="UniProtKB">
        <authorList>
            <consortium name="Ensembl"/>
        </authorList>
    </citation>
    <scope>IDENTIFICATION</scope>
</reference>
<dbReference type="PROSITE" id="PS51508">
    <property type="entry name" value="CKK"/>
    <property type="match status" value="1"/>
</dbReference>
<reference evidence="4" key="3">
    <citation type="submission" date="2025-09" db="UniProtKB">
        <authorList>
            <consortium name="Ensembl"/>
        </authorList>
    </citation>
    <scope>IDENTIFICATION</scope>
</reference>
<organism evidence="4 5">
    <name type="scientific">Ciona savignyi</name>
    <name type="common">Pacific transparent sea squirt</name>
    <dbReference type="NCBI Taxonomy" id="51511"/>
    <lineage>
        <taxon>Eukaryota</taxon>
        <taxon>Metazoa</taxon>
        <taxon>Chordata</taxon>
        <taxon>Tunicata</taxon>
        <taxon>Ascidiacea</taxon>
        <taxon>Phlebobranchia</taxon>
        <taxon>Cionidae</taxon>
        <taxon>Ciona</taxon>
    </lineage>
</organism>
<name>H2YGU2_CIOSA</name>
<dbReference type="FunFam" id="3.10.20.360:FF:000002">
    <property type="entry name" value="Patronin, isoform M"/>
    <property type="match status" value="1"/>
</dbReference>
<dbReference type="GO" id="GO:0051011">
    <property type="term" value="F:microtubule minus-end binding"/>
    <property type="evidence" value="ECO:0007669"/>
    <property type="project" value="TreeGrafter"/>
</dbReference>
<dbReference type="GeneTree" id="ENSGT00950000182975"/>
<evidence type="ECO:0000313" key="4">
    <source>
        <dbReference type="Ensembl" id="ENSCSAVP00000004541.1"/>
    </source>
</evidence>
<dbReference type="STRING" id="51511.ENSCSAVP00000004541"/>
<comment type="domain">
    <text evidence="1">The CKK domain binds microtubules.</text>
</comment>
<evidence type="ECO:0000256" key="1">
    <source>
        <dbReference type="PROSITE-ProRule" id="PRU00841"/>
    </source>
</evidence>
<dbReference type="Ensembl" id="ENSCSAVT00000004607.1">
    <property type="protein sequence ID" value="ENSCSAVP00000004541.1"/>
    <property type="gene ID" value="ENSCSAVG00000002699.1"/>
</dbReference>
<dbReference type="GO" id="GO:0005516">
    <property type="term" value="F:calmodulin binding"/>
    <property type="evidence" value="ECO:0007669"/>
    <property type="project" value="InterPro"/>
</dbReference>
<dbReference type="InterPro" id="IPR032940">
    <property type="entry name" value="CAMSAP"/>
</dbReference>
<sequence>MTQQNFGMTQHNFGMTQQNFGMTQQNLGMSQQSFGTTQPNLHMNQHYTMPTQQMDDGRHGSVTTGSRRALFPHNGPINDHGDSPDRLQVTKAPHEISVTYDSFTDRLQCTSCKSTPAKSAPASPSSADHDIELTLNDSDKKGLGFTIIQEKSPATEIAKKKEKFLLSRLKKEEEMRKKQIEREAELESKKREARAREEAAQQKKTEERMKRDQRLREFQLRKKLEEEAANPNPGVIGGSSGRKPTNKSKTYHIPTEQATSIQNLLDLDSPTNYAVADLNSAKPSTHPNGDHDGEDTGSNGSGGSSKYKGPKLFKKLSSKSNRALIHNALSHCCLPGKVNESARLKILQELEQSEARHLMVLFRDNKCQYRALYSYNPETEKLTKINGTGPHTISAYMILSLFKYNSGRRAFTCVPSKTLSVSIDAITIKQSLWQKR</sequence>
<dbReference type="GO" id="GO:0036449">
    <property type="term" value="C:microtubule minus-end"/>
    <property type="evidence" value="ECO:0007669"/>
    <property type="project" value="TreeGrafter"/>
</dbReference>
<evidence type="ECO:0000259" key="3">
    <source>
        <dbReference type="PROSITE" id="PS51508"/>
    </source>
</evidence>
<dbReference type="InParanoid" id="H2YGU2"/>
<dbReference type="GO" id="GO:0007026">
    <property type="term" value="P:negative regulation of microtubule depolymerization"/>
    <property type="evidence" value="ECO:0007669"/>
    <property type="project" value="TreeGrafter"/>
</dbReference>
<dbReference type="PANTHER" id="PTHR21595:SF0">
    <property type="entry name" value="PATRONIN"/>
    <property type="match status" value="1"/>
</dbReference>
<dbReference type="InterPro" id="IPR014797">
    <property type="entry name" value="CKK_CAMSAP"/>
</dbReference>
<proteinExistence type="inferred from homology"/>
<dbReference type="Proteomes" id="UP000007875">
    <property type="component" value="Unassembled WGS sequence"/>
</dbReference>
<dbReference type="Pfam" id="PF08683">
    <property type="entry name" value="CAMSAP_CKK"/>
    <property type="match status" value="1"/>
</dbReference>
<dbReference type="InterPro" id="IPR011033">
    <property type="entry name" value="PRC_barrel-like_sf"/>
</dbReference>
<dbReference type="GO" id="GO:0031122">
    <property type="term" value="P:cytoplasmic microtubule organization"/>
    <property type="evidence" value="ECO:0007669"/>
    <property type="project" value="TreeGrafter"/>
</dbReference>
<feature type="region of interest" description="Disordered" evidence="2">
    <location>
        <begin position="277"/>
        <end position="311"/>
    </location>
</feature>
<protein>
    <recommendedName>
        <fullName evidence="3">CKK domain-containing protein</fullName>
    </recommendedName>
</protein>
<feature type="region of interest" description="Disordered" evidence="2">
    <location>
        <begin position="173"/>
        <end position="249"/>
    </location>
</feature>
<reference evidence="5" key="1">
    <citation type="submission" date="2003-08" db="EMBL/GenBank/DDBJ databases">
        <authorList>
            <person name="Birren B."/>
            <person name="Nusbaum C."/>
            <person name="Abebe A."/>
            <person name="Abouelleil A."/>
            <person name="Adekoya E."/>
            <person name="Ait-zahra M."/>
            <person name="Allen N."/>
            <person name="Allen T."/>
            <person name="An P."/>
            <person name="Anderson M."/>
            <person name="Anderson S."/>
            <person name="Arachchi H."/>
            <person name="Armbruster J."/>
            <person name="Bachantsang P."/>
            <person name="Baldwin J."/>
            <person name="Barry A."/>
            <person name="Bayul T."/>
            <person name="Blitshsteyn B."/>
            <person name="Bloom T."/>
            <person name="Blye J."/>
            <person name="Boguslavskiy L."/>
            <person name="Borowsky M."/>
            <person name="Boukhgalter B."/>
            <person name="Brunache A."/>
            <person name="Butler J."/>
            <person name="Calixte N."/>
            <person name="Calvo S."/>
            <person name="Camarata J."/>
            <person name="Campo K."/>
            <person name="Chang J."/>
            <person name="Cheshatsang Y."/>
            <person name="Citroen M."/>
            <person name="Collymore A."/>
            <person name="Considine T."/>
            <person name="Cook A."/>
            <person name="Cooke P."/>
            <person name="Corum B."/>
            <person name="Cuomo C."/>
            <person name="David R."/>
            <person name="Dawoe T."/>
            <person name="Degray S."/>
            <person name="Dodge S."/>
            <person name="Dooley K."/>
            <person name="Dorje P."/>
            <person name="Dorjee K."/>
            <person name="Dorris L."/>
            <person name="Duffey N."/>
            <person name="Dupes A."/>
            <person name="Elkins T."/>
            <person name="Engels R."/>
            <person name="Erickson J."/>
            <person name="Farina A."/>
            <person name="Faro S."/>
            <person name="Ferreira P."/>
            <person name="Fischer H."/>
            <person name="Fitzgerald M."/>
            <person name="Foley K."/>
            <person name="Gage D."/>
            <person name="Galagan J."/>
            <person name="Gearin G."/>
            <person name="Gnerre S."/>
            <person name="Gnirke A."/>
            <person name="Goyette A."/>
            <person name="Graham J."/>
            <person name="Grandbois E."/>
            <person name="Gyaltsen K."/>
            <person name="Hafez N."/>
            <person name="Hagopian D."/>
            <person name="Hagos B."/>
            <person name="Hall J."/>
            <person name="Hatcher B."/>
            <person name="Heller A."/>
            <person name="Higgins H."/>
            <person name="Honan T."/>
            <person name="Horn A."/>
            <person name="Houde N."/>
            <person name="Hughes L."/>
            <person name="Hulme W."/>
            <person name="Husby E."/>
            <person name="Iliev I."/>
            <person name="Jaffe D."/>
            <person name="Jones C."/>
            <person name="Kamal M."/>
            <person name="Kamat A."/>
            <person name="Kamvysselis M."/>
            <person name="Karlsson E."/>
            <person name="Kells C."/>
            <person name="Kieu A."/>
            <person name="Kisner P."/>
            <person name="Kodira C."/>
            <person name="Kulbokas E."/>
            <person name="Labutti K."/>
            <person name="Lama D."/>
            <person name="Landers T."/>
            <person name="Leger J."/>
            <person name="Levine S."/>
            <person name="Lewis D."/>
            <person name="Lewis T."/>
            <person name="Lindblad-toh K."/>
            <person name="Liu X."/>
            <person name="Lokyitsang T."/>
            <person name="Lokyitsang Y."/>
            <person name="Lucien O."/>
            <person name="Lui A."/>
            <person name="Ma L.J."/>
            <person name="Mabbitt R."/>
            <person name="Macdonald J."/>
            <person name="Maclean C."/>
            <person name="Major J."/>
            <person name="Manning J."/>
            <person name="Marabella R."/>
            <person name="Maru K."/>
            <person name="Matthews C."/>
            <person name="Mauceli E."/>
            <person name="Mccarthy M."/>
            <person name="Mcdonough S."/>
            <person name="Mcghee T."/>
            <person name="Meldrim J."/>
            <person name="Meneus L."/>
            <person name="Mesirov J."/>
            <person name="Mihalev A."/>
            <person name="Mihova T."/>
            <person name="Mikkelsen T."/>
            <person name="Mlenga V."/>
            <person name="Moru K."/>
            <person name="Mozes J."/>
            <person name="Mulrain L."/>
            <person name="Munson G."/>
            <person name="Naylor J."/>
            <person name="Newes C."/>
            <person name="Nguyen C."/>
            <person name="Nguyen N."/>
            <person name="Nguyen T."/>
            <person name="Nicol R."/>
            <person name="Nielsen C."/>
            <person name="Nizzari M."/>
            <person name="Norbu C."/>
            <person name="Norbu N."/>
            <person name="O'donnell P."/>
            <person name="Okoawo O."/>
            <person name="O'leary S."/>
            <person name="Omotosho B."/>
            <person name="O'neill K."/>
            <person name="Osman S."/>
            <person name="Parker S."/>
            <person name="Perrin D."/>
            <person name="Phunkhang P."/>
            <person name="Piqani B."/>
            <person name="Purcell S."/>
            <person name="Rachupka T."/>
            <person name="Ramasamy U."/>
            <person name="Rameau R."/>
            <person name="Ray V."/>
            <person name="Raymond C."/>
            <person name="Retta R."/>
            <person name="Richardson S."/>
            <person name="Rise C."/>
            <person name="Rodriguez J."/>
            <person name="Rogers J."/>
            <person name="Rogov P."/>
            <person name="Rutman M."/>
            <person name="Schupbach R."/>
            <person name="Seaman C."/>
            <person name="Settipalli S."/>
            <person name="Sharpe T."/>
            <person name="Sheridan J."/>
            <person name="Sherpa N."/>
            <person name="Shi J."/>
            <person name="Smirnov S."/>
            <person name="Smith C."/>
            <person name="Sougnez C."/>
            <person name="Spencer B."/>
            <person name="Stalker J."/>
            <person name="Stange-thomann N."/>
            <person name="Stavropoulos S."/>
            <person name="Stetson K."/>
            <person name="Stone C."/>
            <person name="Stone S."/>
            <person name="Stubbs M."/>
            <person name="Talamas J."/>
            <person name="Tchuinga P."/>
            <person name="Tenzing P."/>
            <person name="Tesfaye S."/>
            <person name="Theodore J."/>
            <person name="Thoulutsang Y."/>
            <person name="Topham K."/>
            <person name="Towey S."/>
            <person name="Tsamla T."/>
            <person name="Tsomo N."/>
            <person name="Vallee D."/>
            <person name="Vassiliev H."/>
            <person name="Venkataraman V."/>
            <person name="Vinson J."/>
            <person name="Vo A."/>
            <person name="Wade C."/>
            <person name="Wang S."/>
            <person name="Wangchuk T."/>
            <person name="Wangdi T."/>
            <person name="Whittaker C."/>
            <person name="Wilkinson J."/>
            <person name="Wu Y."/>
            <person name="Wyman D."/>
            <person name="Yadav S."/>
            <person name="Yang S."/>
            <person name="Yang X."/>
            <person name="Yeager S."/>
            <person name="Yee E."/>
            <person name="Young G."/>
            <person name="Zainoun J."/>
            <person name="Zembeck L."/>
            <person name="Zimmer A."/>
            <person name="Zody M."/>
            <person name="Lander E."/>
        </authorList>
    </citation>
    <scope>NUCLEOTIDE SEQUENCE [LARGE SCALE GENOMIC DNA]</scope>
</reference>
<comment type="similarity">
    <text evidence="1">Belongs to the CAMSAP1 family.</text>
</comment>
<keyword evidence="1" id="KW-0493">Microtubule</keyword>